<proteinExistence type="predicted"/>
<organism evidence="2">
    <name type="scientific">Arion vulgaris</name>
    <dbReference type="NCBI Taxonomy" id="1028688"/>
    <lineage>
        <taxon>Eukaryota</taxon>
        <taxon>Metazoa</taxon>
        <taxon>Spiralia</taxon>
        <taxon>Lophotrochozoa</taxon>
        <taxon>Mollusca</taxon>
        <taxon>Gastropoda</taxon>
        <taxon>Heterobranchia</taxon>
        <taxon>Euthyneura</taxon>
        <taxon>Panpulmonata</taxon>
        <taxon>Eupulmonata</taxon>
        <taxon>Stylommatophora</taxon>
        <taxon>Helicina</taxon>
        <taxon>Arionoidea</taxon>
        <taxon>Arionidae</taxon>
        <taxon>Arion</taxon>
    </lineage>
</organism>
<reference evidence="2" key="1">
    <citation type="submission" date="2014-12" db="EMBL/GenBank/DDBJ databases">
        <title>Insight into the proteome of Arion vulgaris.</title>
        <authorList>
            <person name="Aradska J."/>
            <person name="Bulat T."/>
            <person name="Smidak R."/>
            <person name="Sarate P."/>
            <person name="Gangsoo J."/>
            <person name="Sialana F."/>
            <person name="Bilban M."/>
            <person name="Lubec G."/>
        </authorList>
    </citation>
    <scope>NUCLEOTIDE SEQUENCE</scope>
    <source>
        <tissue evidence="2">Skin</tissue>
    </source>
</reference>
<accession>A0A0B6Y6P0</accession>
<protein>
    <submittedName>
        <fullName evidence="2">Uncharacterized protein</fullName>
    </submittedName>
</protein>
<sequence>MNHCPLCHENFSQGEDGWKEHLMSKTGCKQNPRRLLALNKPPGGAVGTKPGTKGRGGKTVAARGRK</sequence>
<dbReference type="GO" id="GO:0005929">
    <property type="term" value="C:cilium"/>
    <property type="evidence" value="ECO:0007669"/>
    <property type="project" value="TreeGrafter"/>
</dbReference>
<dbReference type="PANTHER" id="PTHR13371:SF0">
    <property type="entry name" value="CENTROSOMAL PROTEIN OF 104 KDA"/>
    <property type="match status" value="1"/>
</dbReference>
<evidence type="ECO:0000256" key="1">
    <source>
        <dbReference type="SAM" id="MobiDB-lite"/>
    </source>
</evidence>
<name>A0A0B6Y6P0_9EUPU</name>
<dbReference type="EMBL" id="HACG01005117">
    <property type="protein sequence ID" value="CEK51982.1"/>
    <property type="molecule type" value="Transcribed_RNA"/>
</dbReference>
<dbReference type="AlphaFoldDB" id="A0A0B6Y6P0"/>
<dbReference type="PANTHER" id="PTHR13371">
    <property type="entry name" value="GLYCINE-, GLUTAMATE-, THIENYLCYCLOHEXYLPIPERIDINE-BINDING PROTEIN"/>
    <property type="match status" value="1"/>
</dbReference>
<dbReference type="InterPro" id="IPR052607">
    <property type="entry name" value="CEP104-like"/>
</dbReference>
<feature type="region of interest" description="Disordered" evidence="1">
    <location>
        <begin position="34"/>
        <end position="66"/>
    </location>
</feature>
<evidence type="ECO:0000313" key="2">
    <source>
        <dbReference type="EMBL" id="CEK51982.1"/>
    </source>
</evidence>
<gene>
    <name evidence="2" type="primary">ORF15026</name>
</gene>